<reference evidence="1 2" key="1">
    <citation type="submission" date="2021-03" db="EMBL/GenBank/DDBJ databases">
        <title>Sequencing the genomes of 1000 actinobacteria strains.</title>
        <authorList>
            <person name="Klenk H.-P."/>
        </authorList>
    </citation>
    <scope>NUCLEOTIDE SEQUENCE [LARGE SCALE GENOMIC DNA]</scope>
    <source>
        <strain evidence="1 2">DSM 44580</strain>
    </source>
</reference>
<proteinExistence type="predicted"/>
<comment type="caution">
    <text evidence="1">The sequence shown here is derived from an EMBL/GenBank/DDBJ whole genome shotgun (WGS) entry which is preliminary data.</text>
</comment>
<dbReference type="EMBL" id="JAGIOO010000001">
    <property type="protein sequence ID" value="MBP2479541.1"/>
    <property type="molecule type" value="Genomic_DNA"/>
</dbReference>
<evidence type="ECO:0000313" key="1">
    <source>
        <dbReference type="EMBL" id="MBP2479541.1"/>
    </source>
</evidence>
<sequence length="40" mass="4285">MALDVHRRFLAGLTSGPGFADFDRLAASAAAQGHTALREW</sequence>
<gene>
    <name evidence="1" type="ORF">JOF53_008413</name>
</gene>
<keyword evidence="2" id="KW-1185">Reference proteome</keyword>
<evidence type="ECO:0000313" key="2">
    <source>
        <dbReference type="Proteomes" id="UP001519363"/>
    </source>
</evidence>
<accession>A0ABS5ASY4</accession>
<organism evidence="1 2">
    <name type="scientific">Crossiella equi</name>
    <dbReference type="NCBI Taxonomy" id="130796"/>
    <lineage>
        <taxon>Bacteria</taxon>
        <taxon>Bacillati</taxon>
        <taxon>Actinomycetota</taxon>
        <taxon>Actinomycetes</taxon>
        <taxon>Pseudonocardiales</taxon>
        <taxon>Pseudonocardiaceae</taxon>
        <taxon>Crossiella</taxon>
    </lineage>
</organism>
<dbReference type="Proteomes" id="UP001519363">
    <property type="component" value="Unassembled WGS sequence"/>
</dbReference>
<protein>
    <submittedName>
        <fullName evidence="1">Uncharacterized protein</fullName>
    </submittedName>
</protein>
<dbReference type="RefSeq" id="WP_276329070.1">
    <property type="nucleotide sequence ID" value="NZ_JAGIOO010000001.1"/>
</dbReference>
<name>A0ABS5ASY4_9PSEU</name>